<dbReference type="PANTHER" id="PTHR24171:SF10">
    <property type="entry name" value="ANKYRIN REPEAT DOMAIN-CONTAINING PROTEIN 29-LIKE"/>
    <property type="match status" value="1"/>
</dbReference>
<keyword evidence="2 3" id="KW-0040">ANK repeat</keyword>
<sequence>MATPAMDGNALASGLWEAAKAGSTAEAGRLLDEGAPVNWKNAAAHGRTALIMAAWRCRRDMAELLLDRGADLEAKDRRGRTALILAAWRGDKDTVELLLDRGADLEAKDRDGSTALILAAWRGDEDTVELLLDRGAALEAKDRVSQTRQLF</sequence>
<dbReference type="PANTHER" id="PTHR24171">
    <property type="entry name" value="ANKYRIN REPEAT DOMAIN-CONTAINING PROTEIN 39-RELATED"/>
    <property type="match status" value="1"/>
</dbReference>
<protein>
    <submittedName>
        <fullName evidence="4">Uncharacterized protein</fullName>
    </submittedName>
</protein>
<feature type="repeat" description="ANK" evidence="3">
    <location>
        <begin position="45"/>
        <end position="77"/>
    </location>
</feature>
<evidence type="ECO:0000256" key="2">
    <source>
        <dbReference type="ARBA" id="ARBA00023043"/>
    </source>
</evidence>
<reference evidence="4 5" key="1">
    <citation type="submission" date="2019-07" db="EMBL/GenBank/DDBJ databases">
        <title>Genomes of Cafeteria roenbergensis.</title>
        <authorList>
            <person name="Fischer M.G."/>
            <person name="Hackl T."/>
            <person name="Roman M."/>
        </authorList>
    </citation>
    <scope>NUCLEOTIDE SEQUENCE [LARGE SCALE GENOMIC DNA]</scope>
    <source>
        <strain evidence="4 5">BVI</strain>
    </source>
</reference>
<dbReference type="Pfam" id="PF13637">
    <property type="entry name" value="Ank_4"/>
    <property type="match status" value="1"/>
</dbReference>
<dbReference type="OMA" id="PKIMMDG"/>
<feature type="repeat" description="ANK" evidence="3">
    <location>
        <begin position="111"/>
        <end position="143"/>
    </location>
</feature>
<accession>A0A5A8CAM1</accession>
<gene>
    <name evidence="4" type="ORF">FNF29_05703</name>
</gene>
<dbReference type="SMART" id="SM00248">
    <property type="entry name" value="ANK"/>
    <property type="match status" value="3"/>
</dbReference>
<evidence type="ECO:0000313" key="5">
    <source>
        <dbReference type="Proteomes" id="UP000323011"/>
    </source>
</evidence>
<dbReference type="Gene3D" id="1.25.40.20">
    <property type="entry name" value="Ankyrin repeat-containing domain"/>
    <property type="match status" value="3"/>
</dbReference>
<evidence type="ECO:0000313" key="4">
    <source>
        <dbReference type="EMBL" id="KAA0149878.1"/>
    </source>
</evidence>
<dbReference type="InterPro" id="IPR002110">
    <property type="entry name" value="Ankyrin_rpt"/>
</dbReference>
<proteinExistence type="predicted"/>
<evidence type="ECO:0000256" key="1">
    <source>
        <dbReference type="ARBA" id="ARBA00022737"/>
    </source>
</evidence>
<dbReference type="PROSITE" id="PS50297">
    <property type="entry name" value="ANK_REP_REGION"/>
    <property type="match status" value="3"/>
</dbReference>
<keyword evidence="5" id="KW-1185">Reference proteome</keyword>
<evidence type="ECO:0000256" key="3">
    <source>
        <dbReference type="PROSITE-ProRule" id="PRU00023"/>
    </source>
</evidence>
<dbReference type="Proteomes" id="UP000323011">
    <property type="component" value="Unassembled WGS sequence"/>
</dbReference>
<dbReference type="AlphaFoldDB" id="A0A5A8CAM1"/>
<feature type="repeat" description="ANK" evidence="3">
    <location>
        <begin position="78"/>
        <end position="110"/>
    </location>
</feature>
<dbReference type="SUPFAM" id="SSF48403">
    <property type="entry name" value="Ankyrin repeat"/>
    <property type="match status" value="1"/>
</dbReference>
<comment type="caution">
    <text evidence="4">The sequence shown here is derived from an EMBL/GenBank/DDBJ whole genome shotgun (WGS) entry which is preliminary data.</text>
</comment>
<dbReference type="EMBL" id="VLTN01000039">
    <property type="protein sequence ID" value="KAA0149878.1"/>
    <property type="molecule type" value="Genomic_DNA"/>
</dbReference>
<organism evidence="4 5">
    <name type="scientific">Cafeteria roenbergensis</name>
    <name type="common">Marine flagellate</name>
    <dbReference type="NCBI Taxonomy" id="33653"/>
    <lineage>
        <taxon>Eukaryota</taxon>
        <taxon>Sar</taxon>
        <taxon>Stramenopiles</taxon>
        <taxon>Bigyra</taxon>
        <taxon>Opalozoa</taxon>
        <taxon>Bicosoecida</taxon>
        <taxon>Cafeteriaceae</taxon>
        <taxon>Cafeteria</taxon>
    </lineage>
</organism>
<dbReference type="PROSITE" id="PS50088">
    <property type="entry name" value="ANK_REPEAT"/>
    <property type="match status" value="3"/>
</dbReference>
<dbReference type="Pfam" id="PF12796">
    <property type="entry name" value="Ank_2"/>
    <property type="match status" value="1"/>
</dbReference>
<dbReference type="InterPro" id="IPR036770">
    <property type="entry name" value="Ankyrin_rpt-contain_sf"/>
</dbReference>
<name>A0A5A8CAM1_CAFRO</name>
<keyword evidence="1" id="KW-0677">Repeat</keyword>